<sequence>MRVWILETLVWAAVTVSVCVAIWGVNTVNILSALVISVAVSLILGNSSRS</sequence>
<dbReference type="AlphaFoldDB" id="A0A090S555"/>
<organism evidence="2 3">
    <name type="scientific">Vibrio maritimus</name>
    <dbReference type="NCBI Taxonomy" id="990268"/>
    <lineage>
        <taxon>Bacteria</taxon>
        <taxon>Pseudomonadati</taxon>
        <taxon>Pseudomonadota</taxon>
        <taxon>Gammaproteobacteria</taxon>
        <taxon>Vibrionales</taxon>
        <taxon>Vibrionaceae</taxon>
        <taxon>Vibrio</taxon>
    </lineage>
</organism>
<evidence type="ECO:0000313" key="2">
    <source>
        <dbReference type="EMBL" id="GAL22681.1"/>
    </source>
</evidence>
<evidence type="ECO:0000313" key="3">
    <source>
        <dbReference type="Proteomes" id="UP000029228"/>
    </source>
</evidence>
<keyword evidence="1" id="KW-0472">Membrane</keyword>
<keyword evidence="1" id="KW-1133">Transmembrane helix</keyword>
<dbReference type="STRING" id="990268.JCM19235_4639"/>
<keyword evidence="3" id="KW-1185">Reference proteome</keyword>
<proteinExistence type="predicted"/>
<evidence type="ECO:0000256" key="1">
    <source>
        <dbReference type="SAM" id="Phobius"/>
    </source>
</evidence>
<accession>A0A090S555</accession>
<feature type="transmembrane region" description="Helical" evidence="1">
    <location>
        <begin position="20"/>
        <end position="44"/>
    </location>
</feature>
<comment type="caution">
    <text evidence="2">The sequence shown here is derived from an EMBL/GenBank/DDBJ whole genome shotgun (WGS) entry which is preliminary data.</text>
</comment>
<keyword evidence="1" id="KW-0812">Transmembrane</keyword>
<reference evidence="2 3" key="1">
    <citation type="submission" date="2014-09" db="EMBL/GenBank/DDBJ databases">
        <title>Vibrio maritimus JCM 19235. (C45) whole genome shotgun sequence.</title>
        <authorList>
            <person name="Sawabe T."/>
            <person name="Meirelles P."/>
            <person name="Nakanishi M."/>
            <person name="Sayaka M."/>
            <person name="Hattori M."/>
            <person name="Ohkuma M."/>
        </authorList>
    </citation>
    <scope>NUCLEOTIDE SEQUENCE [LARGE SCALE GENOMIC DNA]</scope>
    <source>
        <strain evidence="3">JCM19235</strain>
    </source>
</reference>
<protein>
    <submittedName>
        <fullName evidence="2">Uncharacterized protein</fullName>
    </submittedName>
</protein>
<name>A0A090S555_9VIBR</name>
<dbReference type="Proteomes" id="UP000029228">
    <property type="component" value="Unassembled WGS sequence"/>
</dbReference>
<dbReference type="EMBL" id="BBMR01000015">
    <property type="protein sequence ID" value="GAL22681.1"/>
    <property type="molecule type" value="Genomic_DNA"/>
</dbReference>
<gene>
    <name evidence="2" type="ORF">JCM19235_4639</name>
</gene>